<reference evidence="4" key="1">
    <citation type="submission" date="2012-03" db="EMBL/GenBank/DDBJ databases">
        <title>Fervidicoccus fontis complete genome analysis confirms its distinct phylogenetic position and predicts its environmental function.</title>
        <authorList>
            <person name="Lebedinsky A.V."/>
            <person name="Mardanov A.V."/>
            <person name="Gumerov V.M."/>
            <person name="Beletsky A.V."/>
            <person name="Kublanov I.V."/>
            <person name="Perevalova A.A."/>
            <person name="Bonch-Osmolovskaya E.A."/>
            <person name="Ravin N.V."/>
            <person name="Skryabin K.G."/>
        </authorList>
    </citation>
    <scope>NUCLEOTIDE SEQUENCE [LARGE SCALE GENOMIC DNA]</scope>
    <source>
        <strain evidence="4">DSM 19380 / VKM B-2539 / Kam940</strain>
    </source>
</reference>
<sequence length="2036" mass="226810">MNYVRSSAPVLLILVLISPLSAPIVEAQRDTYKELENWIKQNLRPIGFTLYRGPAYNTTGLYNDPLVEVRLNNYSRPIVAKYSDFINMVNRGAYNLTFLVVSYGSGIYGPIVATWPPYNFTHSRMVDPIALAWGAYPTQNYPIDFFYSNEADPYTINALHFNLSEPIFSKNPEYLYSYLPLSNSSRTTLPKGENLILGLYPFSGYDEVYDVLAGALKSDREVPLPYELSRILEAMPKDDPFASTISVTWEVIGDRGYLKPAVLYNYTHLAPQNLSLIAYVSSPFYNPENMTYEQWYAEAVEQGKGEVDRTDYKVSLRSYSTRIFRPFGVPLKTYSLLIDLANSTASRLLTSSSMFFIISPEVFNGTETVKLTIADLRGRFNITYFLNIEIGPEKFKVDVEYEHFESKTSEEHASVTRQKYHYIEQDSTRSYDEDGCLVTSLNLKSHESYTYKYQSGTQPVDFGNSFELYEQGEEYSASGGGEVKIGGWLPNPPPPGNVIEVSYDLEGSKQSYWHSLHEYKGLAGKSYGNPWMSCWYYGYDDQGNLQKYSVDCYSLRYSGEACANLLSNAESWYLEKWNQINEIKDMYGRIYYKDYTSSYLEESHFNSNTLSRHVGILYMNDKLVELRSVGISEAERGWSSSYSTSTYPEERKVIILNETKSWGSCQSVSLNKNVYVETGAYLEANVWSYRTETSYNYDSWDEFPQYKPGSLEPGMNEFKSSYVMVYDQKVSYGPPSGSESKNLFVYFDKTDVFPGENVTGFVRTYGVDPNQTRVTLSAFLSFNGTTVKLNSEPSIVELDEEGVGSFTLKMPSVSDINKTFNSLGFLPPLLTVNLTAMDNNGQKSYATLALHVTTKNLVLDLHDIDIPVPEELYKGKGLVLEKVSGTYKPLIDKPLKLGRDVYINLQVREKSSGNIVYWVAENKGKSRILIDVTSLDLRENETYIVSYELAMDLSSIFQNTKYGWVQLNVTDVGLEFKLSDFTEERTNKFLDIYVPYSLFLKYYKQLIALAGNDDRFKMLLADQAIPFDLLRNALKKMIEAASLTDAEVHKILDGIFGKLDNTFLKIGPRVMFPLVLTDDALSSELEVFSKDLSFRDKRFNLTYSSLEDPDNYWSKFAKLIVLQAMMLKTYIYAESITLLASKIIALAVTLETFKGLFTYTKLWNKGNLFSFLNNKFKGGAFALSKDTQKMIGAFKVGALTTLGDFLNILALTNPWLGGMSALKGWLVNMTGDRDMASIILALIFKVIRFVMVFLVGWGEFAGEMGFEIMFQIVNFVVAHVLMFFTSLMNQLIVVQEVAKGIYAWGVIPGILSFFLKQYGGDYSFKDLAITVGAGGESKWASRQEPEPVLHLGYWYTDEQAFFFVADIYKNYVEPIASLTISTLRGLDGVLAKLKGSGLAASEEVLKFMNTPLQVTVTTKDGAKVFPVKLNDVLSKSYLAFVGVLVTDLMMKVGWNLAFYNALVKGNDAVKGWMFIVQVMQALAPLTAGLLTSRIPLARSPAMSPAPAMEQSASMSLSPYVLSPVSNNPTYASARSYSSELTGLSKRLEELRGPFLDMLNTNRYNLAKLEELSSVMNEGDLALLRVAYHVKDAEALDYLLGLRDQYYSALSNVALVIEMVMDSPSLRTSSRLAPIVDVNINEMVEALKNATKVLRQAESNGAVADAIGPAILVRGEDIDSSNYPYEGKIAVTVNNLGDSSARVKIVVGETNLTKSSESDVVEVPAFSSKTLELRVEAKPGSRGIATPTIRVYAEGELLYEIDTIVKLEETFFSDRKGDVFAVSDGPITLRTGNEFYVTLVNSTRVQVFLPGYASDYSVTLNDTLVRSGIIKTGNGTIVGVSFTKPVSGTLRIKQMNVKSQYLSGSGVVSTTFGVSLESGGNLTAQISLYLDNPYPEASLNATNAIFLAIDLIEAESSSALLKIKYEEFNFKDPYQVQILKYNATMEAYIPLRDFKVDIASKTISIEISPGDPVLALVGAKVSGPQEPSTTTGQTTTSSPGTQNQSAGPGTTAMVIVGAAVAIAVIGVALYAASRRKK</sequence>
<evidence type="ECO:0000256" key="1">
    <source>
        <dbReference type="SAM" id="MobiDB-lite"/>
    </source>
</evidence>
<proteinExistence type="predicted"/>
<dbReference type="HOGENOM" id="CLU_233336_0_0_2"/>
<dbReference type="RefSeq" id="WP_014557803.1">
    <property type="nucleotide sequence ID" value="NC_017461.1"/>
</dbReference>
<keyword evidence="4" id="KW-1185">Reference proteome</keyword>
<dbReference type="eggNOG" id="arCOG00374">
    <property type="taxonomic scope" value="Archaea"/>
</dbReference>
<gene>
    <name evidence="3" type="ordered locus">FFONT_0665</name>
</gene>
<dbReference type="KEGG" id="ffo:FFONT_0665"/>
<protein>
    <submittedName>
        <fullName evidence="3">Uncharacterized protein</fullName>
    </submittedName>
</protein>
<keyword evidence="2" id="KW-0812">Transmembrane</keyword>
<accession>I0A0Z7</accession>
<evidence type="ECO:0000256" key="2">
    <source>
        <dbReference type="SAM" id="Phobius"/>
    </source>
</evidence>
<dbReference type="GeneID" id="12449745"/>
<keyword evidence="2" id="KW-1133">Transmembrane helix</keyword>
<name>I0A0Z7_FERFK</name>
<feature type="transmembrane region" description="Helical" evidence="2">
    <location>
        <begin position="1205"/>
        <end position="1226"/>
    </location>
</feature>
<evidence type="ECO:0000313" key="3">
    <source>
        <dbReference type="EMBL" id="AFH42654.1"/>
    </source>
</evidence>
<dbReference type="InParanoid" id="I0A0Z7"/>
<evidence type="ECO:0000313" key="4">
    <source>
        <dbReference type="Proteomes" id="UP000007391"/>
    </source>
</evidence>
<feature type="transmembrane region" description="Helical" evidence="2">
    <location>
        <begin position="1268"/>
        <end position="1288"/>
    </location>
</feature>
<dbReference type="eggNOG" id="arCOG07560">
    <property type="taxonomic scope" value="Archaea"/>
</dbReference>
<feature type="transmembrane region" description="Helical" evidence="2">
    <location>
        <begin position="2011"/>
        <end position="2031"/>
    </location>
</feature>
<feature type="region of interest" description="Disordered" evidence="1">
    <location>
        <begin position="1981"/>
        <end position="2006"/>
    </location>
</feature>
<feature type="transmembrane region" description="Helical" evidence="2">
    <location>
        <begin position="1238"/>
        <end position="1256"/>
    </location>
</feature>
<organism evidence="3 4">
    <name type="scientific">Fervidicoccus fontis (strain DSM 19380 / JCM 18336 / VKM B-2539 / Kam940)</name>
    <dbReference type="NCBI Taxonomy" id="1163730"/>
    <lineage>
        <taxon>Archaea</taxon>
        <taxon>Thermoproteota</taxon>
        <taxon>Thermoprotei</taxon>
        <taxon>Fervidicoccales</taxon>
        <taxon>Fervidicoccaceae</taxon>
        <taxon>Fervidicoccus</taxon>
    </lineage>
</organism>
<dbReference type="EMBL" id="CP003423">
    <property type="protein sequence ID" value="AFH42654.1"/>
    <property type="molecule type" value="Genomic_DNA"/>
</dbReference>
<feature type="compositionally biased region" description="Low complexity" evidence="1">
    <location>
        <begin position="1982"/>
        <end position="2001"/>
    </location>
</feature>
<dbReference type="Proteomes" id="UP000007391">
    <property type="component" value="Chromosome"/>
</dbReference>
<reference evidence="3 4" key="2">
    <citation type="journal article" date="2014" name="Extremophiles">
        <title>Analysis of the complete genome of Fervidococcus fontis confirms the distinct phylogenetic position of the order Fervidicoccales and suggests its environmental function.</title>
        <authorList>
            <person name="Lebedinsky A.V."/>
            <person name="Mardanov A.V."/>
            <person name="Kublanov I.V."/>
            <person name="Gumerov V.M."/>
            <person name="Beletsky A.V."/>
            <person name="Perevalova A.A."/>
            <person name="Bidzhieva S.Kh."/>
            <person name="Bonch-Osmolovskaya E.A."/>
            <person name="Skryabin K.G."/>
            <person name="Ravin N.V."/>
        </authorList>
    </citation>
    <scope>NUCLEOTIDE SEQUENCE [LARGE SCALE GENOMIC DNA]</scope>
    <source>
        <strain evidence="4">DSM 19380 / VKM B-2539 / Kam940</strain>
    </source>
</reference>
<keyword evidence="2" id="KW-0472">Membrane</keyword>